<dbReference type="Proteomes" id="UP001362999">
    <property type="component" value="Unassembled WGS sequence"/>
</dbReference>
<gene>
    <name evidence="2" type="ORF">R3P38DRAFT_3503818</name>
</gene>
<evidence type="ECO:0000313" key="2">
    <source>
        <dbReference type="EMBL" id="KAK7033179.1"/>
    </source>
</evidence>
<proteinExistence type="predicted"/>
<feature type="compositionally biased region" description="Basic and acidic residues" evidence="1">
    <location>
        <begin position="356"/>
        <end position="365"/>
    </location>
</feature>
<comment type="caution">
    <text evidence="2">The sequence shown here is derived from an EMBL/GenBank/DDBJ whole genome shotgun (WGS) entry which is preliminary data.</text>
</comment>
<feature type="compositionally biased region" description="Polar residues" evidence="1">
    <location>
        <begin position="425"/>
        <end position="444"/>
    </location>
</feature>
<reference evidence="2 3" key="1">
    <citation type="journal article" date="2024" name="J Genomics">
        <title>Draft genome sequencing and assembly of Favolaschia claudopus CIRM-BRFM 2984 isolated from oak limbs.</title>
        <authorList>
            <person name="Navarro D."/>
            <person name="Drula E."/>
            <person name="Chaduli D."/>
            <person name="Cazenave R."/>
            <person name="Ahrendt S."/>
            <person name="Wang J."/>
            <person name="Lipzen A."/>
            <person name="Daum C."/>
            <person name="Barry K."/>
            <person name="Grigoriev I.V."/>
            <person name="Favel A."/>
            <person name="Rosso M.N."/>
            <person name="Martin F."/>
        </authorList>
    </citation>
    <scope>NUCLEOTIDE SEQUENCE [LARGE SCALE GENOMIC DNA]</scope>
    <source>
        <strain evidence="2 3">CIRM-BRFM 2984</strain>
    </source>
</reference>
<evidence type="ECO:0000313" key="3">
    <source>
        <dbReference type="Proteomes" id="UP001362999"/>
    </source>
</evidence>
<feature type="compositionally biased region" description="Low complexity" evidence="1">
    <location>
        <begin position="401"/>
        <end position="413"/>
    </location>
</feature>
<evidence type="ECO:0000256" key="1">
    <source>
        <dbReference type="SAM" id="MobiDB-lite"/>
    </source>
</evidence>
<sequence length="479" mass="51955">MGSTVTNSLIEFLNAPRILYFPFVGDLCWDSVDASSETELDSRRSFGFLALRAHVQRTLLHAVKSTQLSLDPAIVCDAILSDTVMAYFLAKAGVCEFLSGEIGSHYDISRALFVFVDMMLTARGREELASWFQCIFEPLVAVGVKALIRQSTDMSSVEQVAPRQGSGGTTARTTTLEVLQNLRFRQRLAMPTVFWNIEPTRPWGRIVQDTPAHFNDRCFSSLTRASASASPATPKKASFSFGPAARPTDLMINQTNNKRTVEETAHKLWPFISTTAASKPSNAPLEVNASPSQPIPPNSLPASSSPGSTLASTIVFCDPTYLHDEFSFVPVSPHQSNGDFMDCVSLSSPTEDVTSSDDHICEDSSTKSSTEVHASASPPDWAAAISFLEETAAMLNSGKITISPSRPISTSTPLTAHLRTRRRNITSSQASSSTTPRKSTSASRSKVPGGHLLLDRIFKRTAKQANILTLNARAATKFA</sequence>
<feature type="region of interest" description="Disordered" evidence="1">
    <location>
        <begin position="280"/>
        <end position="306"/>
    </location>
</feature>
<name>A0AAW0C2T7_9AGAR</name>
<feature type="region of interest" description="Disordered" evidence="1">
    <location>
        <begin position="348"/>
        <end position="375"/>
    </location>
</feature>
<dbReference type="AlphaFoldDB" id="A0AAW0C2T7"/>
<organism evidence="2 3">
    <name type="scientific">Favolaschia claudopus</name>
    <dbReference type="NCBI Taxonomy" id="2862362"/>
    <lineage>
        <taxon>Eukaryota</taxon>
        <taxon>Fungi</taxon>
        <taxon>Dikarya</taxon>
        <taxon>Basidiomycota</taxon>
        <taxon>Agaricomycotina</taxon>
        <taxon>Agaricomycetes</taxon>
        <taxon>Agaricomycetidae</taxon>
        <taxon>Agaricales</taxon>
        <taxon>Marasmiineae</taxon>
        <taxon>Mycenaceae</taxon>
        <taxon>Favolaschia</taxon>
    </lineage>
</organism>
<dbReference type="EMBL" id="JAWWNJ010000023">
    <property type="protein sequence ID" value="KAK7033179.1"/>
    <property type="molecule type" value="Genomic_DNA"/>
</dbReference>
<feature type="region of interest" description="Disordered" evidence="1">
    <location>
        <begin position="401"/>
        <end position="448"/>
    </location>
</feature>
<keyword evidence="3" id="KW-1185">Reference proteome</keyword>
<accession>A0AAW0C2T7</accession>
<protein>
    <submittedName>
        <fullName evidence="2">Uncharacterized protein</fullName>
    </submittedName>
</protein>